<proteinExistence type="inferred from homology"/>
<dbReference type="OrthoDB" id="2121828at2759"/>
<organism evidence="11 12">
    <name type="scientific">Cercospora kikuchii</name>
    <dbReference type="NCBI Taxonomy" id="84275"/>
    <lineage>
        <taxon>Eukaryota</taxon>
        <taxon>Fungi</taxon>
        <taxon>Dikarya</taxon>
        <taxon>Ascomycota</taxon>
        <taxon>Pezizomycotina</taxon>
        <taxon>Dothideomycetes</taxon>
        <taxon>Dothideomycetidae</taxon>
        <taxon>Mycosphaerellales</taxon>
        <taxon>Mycosphaerellaceae</taxon>
        <taxon>Cercospora</taxon>
    </lineage>
</organism>
<feature type="domain" description="Plastocyanin-like" evidence="10">
    <location>
        <begin position="41"/>
        <end position="144"/>
    </location>
</feature>
<dbReference type="InterPro" id="IPR001117">
    <property type="entry name" value="Cu-oxidase_2nd"/>
</dbReference>
<dbReference type="PANTHER" id="PTHR11709:SF488">
    <property type="entry name" value="LACCASE-RELATED"/>
    <property type="match status" value="1"/>
</dbReference>
<evidence type="ECO:0000259" key="8">
    <source>
        <dbReference type="Pfam" id="PF00394"/>
    </source>
</evidence>
<evidence type="ECO:0000313" key="12">
    <source>
        <dbReference type="Proteomes" id="UP000825890"/>
    </source>
</evidence>
<keyword evidence="6" id="KW-0325">Glycoprotein</keyword>
<evidence type="ECO:0000256" key="3">
    <source>
        <dbReference type="ARBA" id="ARBA00022729"/>
    </source>
</evidence>
<keyword evidence="3 7" id="KW-0732">Signal</keyword>
<dbReference type="RefSeq" id="XP_044658227.1">
    <property type="nucleotide sequence ID" value="XM_044802292.1"/>
</dbReference>
<dbReference type="Pfam" id="PF07732">
    <property type="entry name" value="Cu-oxidase_3"/>
    <property type="match status" value="1"/>
</dbReference>
<feature type="chain" id="PRO_5040476515" description="Laccase" evidence="7">
    <location>
        <begin position="19"/>
        <end position="583"/>
    </location>
</feature>
<keyword evidence="4" id="KW-0560">Oxidoreductase</keyword>
<keyword evidence="2" id="KW-0479">Metal-binding</keyword>
<feature type="domain" description="Plastocyanin-like" evidence="8">
    <location>
        <begin position="173"/>
        <end position="349"/>
    </location>
</feature>
<dbReference type="InterPro" id="IPR011707">
    <property type="entry name" value="Cu-oxidase-like_N"/>
</dbReference>
<dbReference type="InterPro" id="IPR045087">
    <property type="entry name" value="Cu-oxidase_fam"/>
</dbReference>
<dbReference type="GeneID" id="68292532"/>
<evidence type="ECO:0000259" key="9">
    <source>
        <dbReference type="Pfam" id="PF07731"/>
    </source>
</evidence>
<evidence type="ECO:0000256" key="4">
    <source>
        <dbReference type="ARBA" id="ARBA00023002"/>
    </source>
</evidence>
<dbReference type="Pfam" id="PF07731">
    <property type="entry name" value="Cu-oxidase_2"/>
    <property type="match status" value="1"/>
</dbReference>
<protein>
    <recommendedName>
        <fullName evidence="13">Laccase</fullName>
    </recommendedName>
</protein>
<reference evidence="11 12" key="1">
    <citation type="submission" date="2021-01" db="EMBL/GenBank/DDBJ databases">
        <title>Cercospora kikuchii MAFF 305040 whole genome shotgun sequence.</title>
        <authorList>
            <person name="Kashiwa T."/>
            <person name="Suzuki T."/>
        </authorList>
    </citation>
    <scope>NUCLEOTIDE SEQUENCE [LARGE SCALE GENOMIC DNA]</scope>
    <source>
        <strain evidence="11 12">MAFF 305040</strain>
    </source>
</reference>
<evidence type="ECO:0000259" key="10">
    <source>
        <dbReference type="Pfam" id="PF07732"/>
    </source>
</evidence>
<evidence type="ECO:0000256" key="5">
    <source>
        <dbReference type="ARBA" id="ARBA00023008"/>
    </source>
</evidence>
<dbReference type="GO" id="GO:0016491">
    <property type="term" value="F:oxidoreductase activity"/>
    <property type="evidence" value="ECO:0007669"/>
    <property type="project" value="UniProtKB-KW"/>
</dbReference>
<dbReference type="AlphaFoldDB" id="A0A9P3FIS3"/>
<evidence type="ECO:0008006" key="13">
    <source>
        <dbReference type="Google" id="ProtNLM"/>
    </source>
</evidence>
<evidence type="ECO:0000256" key="7">
    <source>
        <dbReference type="SAM" id="SignalP"/>
    </source>
</evidence>
<gene>
    <name evidence="11" type="ORF">CKM354_000695700</name>
</gene>
<feature type="domain" description="Plastocyanin-like" evidence="9">
    <location>
        <begin position="433"/>
        <end position="546"/>
    </location>
</feature>
<evidence type="ECO:0000256" key="1">
    <source>
        <dbReference type="ARBA" id="ARBA00010609"/>
    </source>
</evidence>
<keyword evidence="5" id="KW-0186">Copper</keyword>
<dbReference type="SUPFAM" id="SSF49503">
    <property type="entry name" value="Cupredoxins"/>
    <property type="match status" value="3"/>
</dbReference>
<keyword evidence="12" id="KW-1185">Reference proteome</keyword>
<name>A0A9P3FIS3_9PEZI</name>
<sequence>MKSLFIWSTLSAIGGVTARLREYNLTLEQTWLNVDEAGFGRAALTVNQQTPGPVLEVEEGDTLRVNVVNTALVEATLHWHGIFQHDSMWQDGVPGVTQWPLEPRSAYTYEMKVTNQTGIYWYHGHFGAVLIDGQRGPIWVKPSASRPRPYSMISSNAEEVKAMMQAEDLARHVMLADWYHDDVEVQAIQYRETGIEPSCAAAIIFNDKGRVTCLPRDVLDDYSPHSNSQGCLPPLIGGDRINHRECEQTHTDMEVFEAKDGQKYMLMNFIHGGSYHMLRISVDEHDMYIVALDGDFVQPVKVQAVTLNMAERISLMVKLDQKPGTYAVRASSLSDDQIIQGVGILRYAGVKEDRVGDVMTVPDSQPHIDLRGKMLHNGKTVNEMRDLAPFPPRSPPQKADHTFRFAVNQTAPTSWVIASEPHQGFRQQMPPIMWNDDSMGPTSFKGMKNGSVVDIIFENYAHGMHPFHKHNHKVFVIGQGQGFFKWKDVDEAVKESPESINLVDAPLRDGFMLESEHGAWTVVRYQITFPALSMLHCHKIAHFMGGQQIILAEGVEALEPPPAYVKGLTHASFKPPFRYGPLD</sequence>
<comment type="similarity">
    <text evidence="1">Belongs to the multicopper oxidase family.</text>
</comment>
<evidence type="ECO:0000313" key="11">
    <source>
        <dbReference type="EMBL" id="GIZ43740.1"/>
    </source>
</evidence>
<dbReference type="EMBL" id="BOLY01000004">
    <property type="protein sequence ID" value="GIZ43740.1"/>
    <property type="molecule type" value="Genomic_DNA"/>
</dbReference>
<dbReference type="CDD" id="cd13876">
    <property type="entry name" value="CuRO_2_Abr2_like"/>
    <property type="match status" value="1"/>
</dbReference>
<dbReference type="InterPro" id="IPR008972">
    <property type="entry name" value="Cupredoxin"/>
</dbReference>
<evidence type="ECO:0000256" key="6">
    <source>
        <dbReference type="ARBA" id="ARBA00023180"/>
    </source>
</evidence>
<feature type="signal peptide" evidence="7">
    <location>
        <begin position="1"/>
        <end position="18"/>
    </location>
</feature>
<comment type="caution">
    <text evidence="11">The sequence shown here is derived from an EMBL/GenBank/DDBJ whole genome shotgun (WGS) entry which is preliminary data.</text>
</comment>
<dbReference type="Proteomes" id="UP000825890">
    <property type="component" value="Unassembled WGS sequence"/>
</dbReference>
<dbReference type="CDD" id="cd13850">
    <property type="entry name" value="CuRO_1_Abr2_like"/>
    <property type="match status" value="1"/>
</dbReference>
<dbReference type="InterPro" id="IPR011706">
    <property type="entry name" value="Cu-oxidase_C"/>
</dbReference>
<accession>A0A9P3FIS3</accession>
<dbReference type="PANTHER" id="PTHR11709">
    <property type="entry name" value="MULTI-COPPER OXIDASE"/>
    <property type="match status" value="1"/>
</dbReference>
<dbReference type="GO" id="GO:0005507">
    <property type="term" value="F:copper ion binding"/>
    <property type="evidence" value="ECO:0007669"/>
    <property type="project" value="InterPro"/>
</dbReference>
<evidence type="ECO:0000256" key="2">
    <source>
        <dbReference type="ARBA" id="ARBA00022723"/>
    </source>
</evidence>
<dbReference type="Gene3D" id="2.60.40.420">
    <property type="entry name" value="Cupredoxins - blue copper proteins"/>
    <property type="match status" value="3"/>
</dbReference>
<dbReference type="Pfam" id="PF00394">
    <property type="entry name" value="Cu-oxidase"/>
    <property type="match status" value="1"/>
</dbReference>